<gene>
    <name evidence="1" type="ORF">A3I40_03865</name>
</gene>
<protein>
    <submittedName>
        <fullName evidence="1">Uncharacterized protein</fullName>
    </submittedName>
</protein>
<dbReference type="AlphaFoldDB" id="A0A1F7VA02"/>
<sequence>MTQIDIDTKTHCGMVWSNTAVKEVTMAEIDNARIYPYSYEKIFRPHATWTKLLLFLLGAKKVPCERVNDHIVAPNLKAAICALNNLLRDERKKGWNTRMVSLSVGGKKLTYREAIMRTHANKDAILGLE</sequence>
<reference evidence="1 2" key="1">
    <citation type="journal article" date="2016" name="Nat. Commun.">
        <title>Thousands of microbial genomes shed light on interconnected biogeochemical processes in an aquifer system.</title>
        <authorList>
            <person name="Anantharaman K."/>
            <person name="Brown C.T."/>
            <person name="Hug L.A."/>
            <person name="Sharon I."/>
            <person name="Castelle C.J."/>
            <person name="Probst A.J."/>
            <person name="Thomas B.C."/>
            <person name="Singh A."/>
            <person name="Wilkins M.J."/>
            <person name="Karaoz U."/>
            <person name="Brodie E.L."/>
            <person name="Williams K.H."/>
            <person name="Hubbard S.S."/>
            <person name="Banfield J.F."/>
        </authorList>
    </citation>
    <scope>NUCLEOTIDE SEQUENCE [LARGE SCALE GENOMIC DNA]</scope>
</reference>
<evidence type="ECO:0000313" key="2">
    <source>
        <dbReference type="Proteomes" id="UP000178723"/>
    </source>
</evidence>
<dbReference type="Proteomes" id="UP000178723">
    <property type="component" value="Unassembled WGS sequence"/>
</dbReference>
<proteinExistence type="predicted"/>
<evidence type="ECO:0000313" key="1">
    <source>
        <dbReference type="EMBL" id="OGL87283.1"/>
    </source>
</evidence>
<accession>A0A1F7VA02</accession>
<name>A0A1F7VA02_9BACT</name>
<comment type="caution">
    <text evidence="1">The sequence shown here is derived from an EMBL/GenBank/DDBJ whole genome shotgun (WGS) entry which is preliminary data.</text>
</comment>
<dbReference type="EMBL" id="MGEP01000023">
    <property type="protein sequence ID" value="OGL87283.1"/>
    <property type="molecule type" value="Genomic_DNA"/>
</dbReference>
<organism evidence="1 2">
    <name type="scientific">Candidatus Uhrbacteria bacterium RIFCSPLOWO2_02_FULL_48_12</name>
    <dbReference type="NCBI Taxonomy" id="1802407"/>
    <lineage>
        <taxon>Bacteria</taxon>
        <taxon>Candidatus Uhriibacteriota</taxon>
    </lineage>
</organism>